<evidence type="ECO:0000256" key="3">
    <source>
        <dbReference type="ARBA" id="ARBA00022448"/>
    </source>
</evidence>
<keyword evidence="11" id="KW-1185">Reference proteome</keyword>
<dbReference type="SUPFAM" id="SSF103473">
    <property type="entry name" value="MFS general substrate transporter"/>
    <property type="match status" value="1"/>
</dbReference>
<organism evidence="10 11">
    <name type="scientific">Talaromyces rugulosus</name>
    <name type="common">Penicillium rugulosum</name>
    <dbReference type="NCBI Taxonomy" id="121627"/>
    <lineage>
        <taxon>Eukaryota</taxon>
        <taxon>Fungi</taxon>
        <taxon>Dikarya</taxon>
        <taxon>Ascomycota</taxon>
        <taxon>Pezizomycotina</taxon>
        <taxon>Eurotiomycetes</taxon>
        <taxon>Eurotiomycetidae</taxon>
        <taxon>Eurotiales</taxon>
        <taxon>Trichocomaceae</taxon>
        <taxon>Talaromyces</taxon>
        <taxon>Talaromyces sect. Islandici</taxon>
    </lineage>
</organism>
<feature type="transmembrane region" description="Helical" evidence="8">
    <location>
        <begin position="326"/>
        <end position="342"/>
    </location>
</feature>
<evidence type="ECO:0000259" key="9">
    <source>
        <dbReference type="PROSITE" id="PS50850"/>
    </source>
</evidence>
<keyword evidence="4 8" id="KW-0812">Transmembrane</keyword>
<dbReference type="PANTHER" id="PTHR23506">
    <property type="entry name" value="GH10249P"/>
    <property type="match status" value="1"/>
</dbReference>
<evidence type="ECO:0000256" key="6">
    <source>
        <dbReference type="ARBA" id="ARBA00023136"/>
    </source>
</evidence>
<dbReference type="PROSITE" id="PS50850">
    <property type="entry name" value="MFS"/>
    <property type="match status" value="1"/>
</dbReference>
<comment type="similarity">
    <text evidence="2">Belongs to the major facilitator superfamily. Vesicular transporter family.</text>
</comment>
<protein>
    <recommendedName>
        <fullName evidence="9">Major facilitator superfamily (MFS) profile domain-containing protein</fullName>
    </recommendedName>
</protein>
<dbReference type="InterPro" id="IPR050930">
    <property type="entry name" value="MFS_Vesicular_Transporter"/>
</dbReference>
<evidence type="ECO:0000256" key="8">
    <source>
        <dbReference type="SAM" id="Phobius"/>
    </source>
</evidence>
<evidence type="ECO:0000256" key="1">
    <source>
        <dbReference type="ARBA" id="ARBA00004141"/>
    </source>
</evidence>
<keyword evidence="3" id="KW-0813">Transport</keyword>
<accession>A0A7H8QW30</accession>
<dbReference type="EMBL" id="CP055900">
    <property type="protein sequence ID" value="QKX58272.1"/>
    <property type="molecule type" value="Genomic_DNA"/>
</dbReference>
<feature type="transmembrane region" description="Helical" evidence="8">
    <location>
        <begin position="253"/>
        <end position="276"/>
    </location>
</feature>
<feature type="transmembrane region" description="Helical" evidence="8">
    <location>
        <begin position="354"/>
        <end position="376"/>
    </location>
</feature>
<dbReference type="InterPro" id="IPR020846">
    <property type="entry name" value="MFS_dom"/>
</dbReference>
<proteinExistence type="inferred from homology"/>
<evidence type="ECO:0000313" key="11">
    <source>
        <dbReference type="Proteomes" id="UP000509510"/>
    </source>
</evidence>
<dbReference type="InterPro" id="IPR011701">
    <property type="entry name" value="MFS"/>
</dbReference>
<dbReference type="InterPro" id="IPR001958">
    <property type="entry name" value="Tet-R_TetA/multi-R_MdtG-like"/>
</dbReference>
<dbReference type="GO" id="GO:0022857">
    <property type="term" value="F:transmembrane transporter activity"/>
    <property type="evidence" value="ECO:0007669"/>
    <property type="project" value="InterPro"/>
</dbReference>
<gene>
    <name evidence="10" type="ORF">TRUGW13939_05394</name>
</gene>
<dbReference type="Gene3D" id="1.20.1250.20">
    <property type="entry name" value="MFS general substrate transporter like domains"/>
    <property type="match status" value="2"/>
</dbReference>
<dbReference type="GO" id="GO:0016020">
    <property type="term" value="C:membrane"/>
    <property type="evidence" value="ECO:0007669"/>
    <property type="project" value="UniProtKB-SubCell"/>
</dbReference>
<dbReference type="RefSeq" id="XP_035344450.1">
    <property type="nucleotide sequence ID" value="XM_035488557.1"/>
</dbReference>
<feature type="transmembrane region" description="Helical" evidence="8">
    <location>
        <begin position="119"/>
        <end position="140"/>
    </location>
</feature>
<feature type="transmembrane region" description="Helical" evidence="8">
    <location>
        <begin position="95"/>
        <end position="113"/>
    </location>
</feature>
<feature type="transmembrane region" description="Helical" evidence="8">
    <location>
        <begin position="152"/>
        <end position="171"/>
    </location>
</feature>
<dbReference type="OrthoDB" id="5086884at2759"/>
<keyword evidence="6 8" id="KW-0472">Membrane</keyword>
<name>A0A7H8QW30_TALRU</name>
<feature type="domain" description="Major facilitator superfamily (MFS) profile" evidence="9">
    <location>
        <begin position="22"/>
        <end position="456"/>
    </location>
</feature>
<dbReference type="Pfam" id="PF07690">
    <property type="entry name" value="MFS_1"/>
    <property type="match status" value="1"/>
</dbReference>
<dbReference type="InterPro" id="IPR036259">
    <property type="entry name" value="MFS_trans_sf"/>
</dbReference>
<sequence length="482" mass="51354">MTMDNAKQKQPWSDFRSSKSFIVIVVSIAIFADVFIYGMVIPLIPAILRDRLHLPDDQLQKWLSILLATFGGALLLSSPVVGYFADRGSSRKPPFVIGLVAVAGSTVMFWMARTPTAMIVARMLQGVADAAMWTVGNALVVDTVEKEQLGSAMGYVSMSMTVGTMAGPALGGILLDQAGYDSVFILALAMIGIDIVFRCLMIEPQSKKASKNRIDGETDPLLADQQPSYRTTTGDEEQASPGRVVSTSSIPPIVRLAMSGQLLIVLLASIVDGALWTSFESTIPVFVIKTFGWDSFGIGMSFFALTIPAIISPIVGYAIDRYGPRVVSSISFASLTPIFISFRFVTDDSLQSRIVFIALLVATGFSFSAVLLPLMVELSEPIERQEREFPGTFGDAGASGQAYGLHSSAWACGTLAGPILAGALVETVGWEVMNLVLAAMSGGTAVLLVSTDDKVGQLVWRAWRVVAGGLGLGSGLDSRVEG</sequence>
<dbReference type="PRINTS" id="PR01035">
    <property type="entry name" value="TCRTETA"/>
</dbReference>
<dbReference type="CDD" id="cd17325">
    <property type="entry name" value="MFS_MdtG_SLC18_like"/>
    <property type="match status" value="1"/>
</dbReference>
<feature type="transmembrane region" description="Helical" evidence="8">
    <location>
        <begin position="62"/>
        <end position="83"/>
    </location>
</feature>
<dbReference type="KEGG" id="trg:TRUGW13939_05394"/>
<keyword evidence="5 8" id="KW-1133">Transmembrane helix</keyword>
<dbReference type="AlphaFoldDB" id="A0A7H8QW30"/>
<evidence type="ECO:0000256" key="7">
    <source>
        <dbReference type="SAM" id="MobiDB-lite"/>
    </source>
</evidence>
<evidence type="ECO:0000256" key="2">
    <source>
        <dbReference type="ARBA" id="ARBA00006829"/>
    </source>
</evidence>
<evidence type="ECO:0000256" key="5">
    <source>
        <dbReference type="ARBA" id="ARBA00022989"/>
    </source>
</evidence>
<feature type="transmembrane region" description="Helical" evidence="8">
    <location>
        <begin position="21"/>
        <end position="42"/>
    </location>
</feature>
<feature type="transmembrane region" description="Helical" evidence="8">
    <location>
        <begin position="296"/>
        <end position="319"/>
    </location>
</feature>
<dbReference type="PANTHER" id="PTHR23506:SF23">
    <property type="entry name" value="GH10249P"/>
    <property type="match status" value="1"/>
</dbReference>
<comment type="subcellular location">
    <subcellularLocation>
        <location evidence="1">Membrane</location>
        <topology evidence="1">Multi-pass membrane protein</topology>
    </subcellularLocation>
</comment>
<dbReference type="Proteomes" id="UP000509510">
    <property type="component" value="Chromosome III"/>
</dbReference>
<feature type="transmembrane region" description="Helical" evidence="8">
    <location>
        <begin position="183"/>
        <end position="201"/>
    </location>
</feature>
<reference evidence="11" key="1">
    <citation type="submission" date="2020-06" db="EMBL/GenBank/DDBJ databases">
        <title>A chromosome-scale genome assembly of Talaromyces rugulosus W13939.</title>
        <authorList>
            <person name="Wang B."/>
            <person name="Guo L."/>
            <person name="Ye K."/>
            <person name="Wang L."/>
        </authorList>
    </citation>
    <scope>NUCLEOTIDE SEQUENCE [LARGE SCALE GENOMIC DNA]</scope>
    <source>
        <strain evidence="11">W13939</strain>
    </source>
</reference>
<feature type="region of interest" description="Disordered" evidence="7">
    <location>
        <begin position="211"/>
        <end position="244"/>
    </location>
</feature>
<evidence type="ECO:0000256" key="4">
    <source>
        <dbReference type="ARBA" id="ARBA00022692"/>
    </source>
</evidence>
<dbReference type="GeneID" id="55992891"/>
<evidence type="ECO:0000313" key="10">
    <source>
        <dbReference type="EMBL" id="QKX58272.1"/>
    </source>
</evidence>